<protein>
    <submittedName>
        <fullName evidence="1">Uncharacterized protein</fullName>
    </submittedName>
</protein>
<feature type="non-terminal residue" evidence="1">
    <location>
        <position position="50"/>
    </location>
</feature>
<accession>A0A382M585</accession>
<dbReference type="AlphaFoldDB" id="A0A382M585"/>
<sequence>MEPFGNYIDNITELIEDAVLIGFNNRTFDDPRMARELGITIEDFNQHIRC</sequence>
<dbReference type="EMBL" id="UINC01090513">
    <property type="protein sequence ID" value="SVC42522.1"/>
    <property type="molecule type" value="Genomic_DNA"/>
</dbReference>
<organism evidence="1">
    <name type="scientific">marine metagenome</name>
    <dbReference type="NCBI Taxonomy" id="408172"/>
    <lineage>
        <taxon>unclassified sequences</taxon>
        <taxon>metagenomes</taxon>
        <taxon>ecological metagenomes</taxon>
    </lineage>
</organism>
<feature type="non-terminal residue" evidence="1">
    <location>
        <position position="1"/>
    </location>
</feature>
<proteinExistence type="predicted"/>
<name>A0A382M585_9ZZZZ</name>
<evidence type="ECO:0000313" key="1">
    <source>
        <dbReference type="EMBL" id="SVC42522.1"/>
    </source>
</evidence>
<gene>
    <name evidence="1" type="ORF">METZ01_LOCUS295376</name>
</gene>
<reference evidence="1" key="1">
    <citation type="submission" date="2018-05" db="EMBL/GenBank/DDBJ databases">
        <authorList>
            <person name="Lanie J.A."/>
            <person name="Ng W.-L."/>
            <person name="Kazmierczak K.M."/>
            <person name="Andrzejewski T.M."/>
            <person name="Davidsen T.M."/>
            <person name="Wayne K.J."/>
            <person name="Tettelin H."/>
            <person name="Glass J.I."/>
            <person name="Rusch D."/>
            <person name="Podicherti R."/>
            <person name="Tsui H.-C.T."/>
            <person name="Winkler M.E."/>
        </authorList>
    </citation>
    <scope>NUCLEOTIDE SEQUENCE</scope>
</reference>